<name>A0AAD8FPB5_ACIOX</name>
<dbReference type="Proteomes" id="UP001230051">
    <property type="component" value="Unassembled WGS sequence"/>
</dbReference>
<dbReference type="Pfam" id="PF00400">
    <property type="entry name" value="WD40"/>
    <property type="match status" value="3"/>
</dbReference>
<dbReference type="PANTHER" id="PTHR47822">
    <property type="entry name" value="CARBOHYDRATE BINDING DOMAIN CONTAINING PROTEIN"/>
    <property type="match status" value="1"/>
</dbReference>
<dbReference type="AlphaFoldDB" id="A0AAD8FPB5"/>
<dbReference type="EMBL" id="JAGXEW010000049">
    <property type="protein sequence ID" value="KAK1151995.1"/>
    <property type="molecule type" value="Genomic_DNA"/>
</dbReference>
<feature type="repeat" description="WD" evidence="1">
    <location>
        <begin position="206"/>
        <end position="248"/>
    </location>
</feature>
<dbReference type="PROSITE" id="PS50294">
    <property type="entry name" value="WD_REPEATS_REGION"/>
    <property type="match status" value="1"/>
</dbReference>
<evidence type="ECO:0000313" key="3">
    <source>
        <dbReference type="Proteomes" id="UP001230051"/>
    </source>
</evidence>
<evidence type="ECO:0000313" key="2">
    <source>
        <dbReference type="EMBL" id="KAK1151995.1"/>
    </source>
</evidence>
<gene>
    <name evidence="2" type="primary">GB1</name>
    <name evidence="2" type="ORF">AOXY_G31871</name>
</gene>
<dbReference type="InterPro" id="IPR001680">
    <property type="entry name" value="WD40_rpt"/>
</dbReference>
<accession>A0AAD8FPB5</accession>
<dbReference type="InterPro" id="IPR015943">
    <property type="entry name" value="WD40/YVTN_repeat-like_dom_sf"/>
</dbReference>
<protein>
    <submittedName>
        <fullName evidence="2">WD repeat-containing protein 78-like</fullName>
    </submittedName>
</protein>
<dbReference type="PANTHER" id="PTHR47822:SF2">
    <property type="entry name" value="F-BOX AND WD-40 DOMAIN PROTEIN 7"/>
    <property type="match status" value="1"/>
</dbReference>
<comment type="caution">
    <text evidence="2">The sequence shown here is derived from an EMBL/GenBank/DDBJ whole genome shotgun (WGS) entry which is preliminary data.</text>
</comment>
<evidence type="ECO:0000256" key="1">
    <source>
        <dbReference type="PROSITE-ProRule" id="PRU00221"/>
    </source>
</evidence>
<proteinExistence type="predicted"/>
<organism evidence="2 3">
    <name type="scientific">Acipenser oxyrinchus oxyrinchus</name>
    <dbReference type="NCBI Taxonomy" id="40147"/>
    <lineage>
        <taxon>Eukaryota</taxon>
        <taxon>Metazoa</taxon>
        <taxon>Chordata</taxon>
        <taxon>Craniata</taxon>
        <taxon>Vertebrata</taxon>
        <taxon>Euteleostomi</taxon>
        <taxon>Actinopterygii</taxon>
        <taxon>Chondrostei</taxon>
        <taxon>Acipenseriformes</taxon>
        <taxon>Acipenseridae</taxon>
        <taxon>Acipenser</taxon>
    </lineage>
</organism>
<dbReference type="PROSITE" id="PS50082">
    <property type="entry name" value="WD_REPEATS_2"/>
    <property type="match status" value="1"/>
</dbReference>
<dbReference type="SUPFAM" id="SSF50978">
    <property type="entry name" value="WD40 repeat-like"/>
    <property type="match status" value="1"/>
</dbReference>
<keyword evidence="1" id="KW-0853">WD repeat</keyword>
<dbReference type="SMART" id="SM00320">
    <property type="entry name" value="WD40"/>
    <property type="match status" value="6"/>
</dbReference>
<dbReference type="Gene3D" id="2.130.10.10">
    <property type="entry name" value="YVTN repeat-like/Quinoprotein amine dehydrogenase"/>
    <property type="match status" value="2"/>
</dbReference>
<dbReference type="InterPro" id="IPR036322">
    <property type="entry name" value="WD40_repeat_dom_sf"/>
</dbReference>
<sequence length="406" mass="44855">MALGLFVTPRRFLISSWVPQFCEVPECHTLSATPSAPPSLEPRTEGGLSIRDVLDCGCDVMTCCFNDEGTLLAVGLTNGTIQVYQPADSTFLYQLNSSETLQSSLPVTSLRFQHRDNRERHCLLLATYASGCVRVWHVAGGRSLCCVQEGGRDSAGGRGRQTLSLSLSPSGDRFITAGSDCQLHLYDTETRQRIHTCRASHSMSLMDGHRFRVFAVTFHPEKEDEFISGGWDNTVQFWDSKQQHSVRKLSGPHICGDALQIDPSTNQILSGSWRKERALEIWDYNSGEKVTEISDDQDGHSLIYSCHWLGADQMVAGGSESNVCRVIDRYTKLSLGRLVDLPGGVYSTAVCSAGQCEGLIAASSRDCVYLLERTTAPTTHYSDRENYRSQDALLPLREYSSHAALL</sequence>
<reference evidence="2" key="1">
    <citation type="submission" date="2022-02" db="EMBL/GenBank/DDBJ databases">
        <title>Atlantic sturgeon de novo genome assembly.</title>
        <authorList>
            <person name="Stock M."/>
            <person name="Klopp C."/>
            <person name="Guiguen Y."/>
            <person name="Cabau C."/>
            <person name="Parinello H."/>
            <person name="Santidrian Yebra-Pimentel E."/>
            <person name="Kuhl H."/>
            <person name="Dirks R.P."/>
            <person name="Guessner J."/>
            <person name="Wuertz S."/>
            <person name="Du K."/>
            <person name="Schartl M."/>
        </authorList>
    </citation>
    <scope>NUCLEOTIDE SEQUENCE</scope>
    <source>
        <strain evidence="2">STURGEONOMICS-FGT-2020</strain>
        <tissue evidence="2">Whole blood</tissue>
    </source>
</reference>
<keyword evidence="3" id="KW-1185">Reference proteome</keyword>